<proteinExistence type="predicted"/>
<dbReference type="AlphaFoldDB" id="A0A5B8IIY4"/>
<accession>A0A5B8IIY4</accession>
<organism evidence="1 2">
    <name type="scientific">Streptomyces qinzhouensis</name>
    <dbReference type="NCBI Taxonomy" id="2599401"/>
    <lineage>
        <taxon>Bacteria</taxon>
        <taxon>Bacillati</taxon>
        <taxon>Actinomycetota</taxon>
        <taxon>Actinomycetes</taxon>
        <taxon>Kitasatosporales</taxon>
        <taxon>Streptomycetaceae</taxon>
        <taxon>Streptomyces</taxon>
    </lineage>
</organism>
<dbReference type="OrthoDB" id="4305972at2"/>
<protein>
    <submittedName>
        <fullName evidence="1">Uncharacterized protein</fullName>
    </submittedName>
</protein>
<sequence>MTRDSLVANAPRPFDAVCVHCKAETCAPTAVGSIERASGPPVALYACPHCVITATGPGRARRGCVVAACGVRSCQRMGVASSWTMSR</sequence>
<gene>
    <name evidence="1" type="ORF">FQU76_13560</name>
</gene>
<dbReference type="EMBL" id="CP042266">
    <property type="protein sequence ID" value="QDY77379.1"/>
    <property type="molecule type" value="Genomic_DNA"/>
</dbReference>
<dbReference type="Proteomes" id="UP000320580">
    <property type="component" value="Chromosome"/>
</dbReference>
<reference evidence="1 2" key="1">
    <citation type="submission" date="2019-07" db="EMBL/GenBank/DDBJ databases">
        <authorList>
            <person name="Zhu P."/>
        </authorList>
    </citation>
    <scope>NUCLEOTIDE SEQUENCE [LARGE SCALE GENOMIC DNA]</scope>
    <source>
        <strain evidence="1 2">SSL-25</strain>
    </source>
</reference>
<evidence type="ECO:0000313" key="1">
    <source>
        <dbReference type="EMBL" id="QDY77379.1"/>
    </source>
</evidence>
<keyword evidence="2" id="KW-1185">Reference proteome</keyword>
<dbReference type="KEGG" id="sqz:FQU76_13560"/>
<name>A0A5B8IIY4_9ACTN</name>
<evidence type="ECO:0000313" key="2">
    <source>
        <dbReference type="Proteomes" id="UP000320580"/>
    </source>
</evidence>